<accession>A0A1V2JGP0</accession>
<dbReference type="Pfam" id="PF07690">
    <property type="entry name" value="MFS_1"/>
    <property type="match status" value="1"/>
</dbReference>
<evidence type="ECO:0000256" key="3">
    <source>
        <dbReference type="ARBA" id="ARBA00023136"/>
    </source>
</evidence>
<feature type="transmembrane region" description="Helical" evidence="4">
    <location>
        <begin position="20"/>
        <end position="42"/>
    </location>
</feature>
<sequence>MSTLTASPAAATTTPQASPLVMRILGACALAHLINDLIQAVLPSIYPMLKANYGLTFTQVGLITLTFQLTASLLQPWIGYHTDRHPKPWLLPAGMVCTLIGILMLAFVGSFPAILLAAGLVGVGSSTFHPETSRVARLASGGRYGLAQSTFQVGGNTGSALGPLLAAAIIIPYGQGHIAWFGLFAVFAILVLYGLSRWYRHHLNLFKLKQGGKATHGLSKGRVTFALVVLAVLVFSKYWYMTSLTSYFTFYLIEKFQLSVASSQMYLFLFLGAVAVGTFAGGPIGDKIGRKKVIWFSILGAAPFTLALPYVDLFWTAVLSVVIGFIIASAFSAIVVYAQELVPGNVGMIAGIFFGLMFGFSGIGAALLGLLADTHGIEYVYKLCSFLPLVGILTILLPSTKGA</sequence>
<dbReference type="AlphaFoldDB" id="A0A1V2JGP0"/>
<dbReference type="EMBL" id="MNPV01000004">
    <property type="protein sequence ID" value="ONH44523.1"/>
    <property type="molecule type" value="Genomic_DNA"/>
</dbReference>
<dbReference type="Proteomes" id="UP000188559">
    <property type="component" value="Unassembled WGS sequence"/>
</dbReference>
<evidence type="ECO:0000256" key="4">
    <source>
        <dbReference type="SAM" id="Phobius"/>
    </source>
</evidence>
<keyword evidence="3 4" id="KW-0472">Membrane</keyword>
<feature type="domain" description="Major facilitator superfamily (MFS) profile" evidence="5">
    <location>
        <begin position="24"/>
        <end position="403"/>
    </location>
</feature>
<dbReference type="Gene3D" id="1.20.1250.20">
    <property type="entry name" value="MFS general substrate transporter like domains"/>
    <property type="match status" value="2"/>
</dbReference>
<dbReference type="RefSeq" id="WP_071495402.1">
    <property type="nucleotide sequence ID" value="NZ_LT629702.1"/>
</dbReference>
<evidence type="ECO:0000313" key="7">
    <source>
        <dbReference type="Proteomes" id="UP000188559"/>
    </source>
</evidence>
<dbReference type="GeneID" id="57374045"/>
<dbReference type="CDD" id="cd17478">
    <property type="entry name" value="MFS_FsR"/>
    <property type="match status" value="1"/>
</dbReference>
<proteinExistence type="predicted"/>
<feature type="transmembrane region" description="Helical" evidence="4">
    <location>
        <begin position="317"/>
        <end position="338"/>
    </location>
</feature>
<dbReference type="InterPro" id="IPR020846">
    <property type="entry name" value="MFS_dom"/>
</dbReference>
<feature type="transmembrane region" description="Helical" evidence="4">
    <location>
        <begin position="90"/>
        <end position="123"/>
    </location>
</feature>
<dbReference type="InterPro" id="IPR011701">
    <property type="entry name" value="MFS"/>
</dbReference>
<feature type="transmembrane region" description="Helical" evidence="4">
    <location>
        <begin position="261"/>
        <end position="281"/>
    </location>
</feature>
<dbReference type="GO" id="GO:0005886">
    <property type="term" value="C:plasma membrane"/>
    <property type="evidence" value="ECO:0007669"/>
    <property type="project" value="TreeGrafter"/>
</dbReference>
<gene>
    <name evidence="6" type="ORF">BLL37_14420</name>
</gene>
<feature type="transmembrane region" description="Helical" evidence="4">
    <location>
        <begin position="345"/>
        <end position="367"/>
    </location>
</feature>
<dbReference type="PANTHER" id="PTHR43129:SF1">
    <property type="entry name" value="FOSMIDOMYCIN RESISTANCE PROTEIN"/>
    <property type="match status" value="1"/>
</dbReference>
<organism evidence="6 7">
    <name type="scientific">Pseudomonas azotoformans</name>
    <dbReference type="NCBI Taxonomy" id="47878"/>
    <lineage>
        <taxon>Bacteria</taxon>
        <taxon>Pseudomonadati</taxon>
        <taxon>Pseudomonadota</taxon>
        <taxon>Gammaproteobacteria</taxon>
        <taxon>Pseudomonadales</taxon>
        <taxon>Pseudomonadaceae</taxon>
        <taxon>Pseudomonas</taxon>
    </lineage>
</organism>
<reference evidence="6 7" key="1">
    <citation type="submission" date="2016-10" db="EMBL/GenBank/DDBJ databases">
        <title>Pseudomonas lactis sp. nov. and Pseudomonas paralactis sp. nov., isolated from bovine raw milk.</title>
        <authorList>
            <person name="Von Neubeck M."/>
            <person name="Huptas C."/>
            <person name="Glueck C."/>
            <person name="Krewinkel M."/>
            <person name="Stoeckel M."/>
            <person name="Stressler T."/>
            <person name="Fischer L."/>
            <person name="Hinrichs J."/>
            <person name="Scherer S."/>
            <person name="Wenning M."/>
        </authorList>
    </citation>
    <scope>NUCLEOTIDE SEQUENCE [LARGE SCALE GENOMIC DNA]</scope>
    <source>
        <strain evidence="6 7">DSM 18862</strain>
    </source>
</reference>
<dbReference type="PROSITE" id="PS50850">
    <property type="entry name" value="MFS"/>
    <property type="match status" value="1"/>
</dbReference>
<dbReference type="OrthoDB" id="9770492at2"/>
<feature type="transmembrane region" description="Helical" evidence="4">
    <location>
        <begin position="54"/>
        <end position="78"/>
    </location>
</feature>
<dbReference type="PANTHER" id="PTHR43129">
    <property type="entry name" value="FOSMIDOMYCIN RESISTANCE PROTEIN"/>
    <property type="match status" value="1"/>
</dbReference>
<keyword evidence="2 4" id="KW-1133">Transmembrane helix</keyword>
<keyword evidence="1 4" id="KW-0812">Transmembrane</keyword>
<dbReference type="InterPro" id="IPR036259">
    <property type="entry name" value="MFS_trans_sf"/>
</dbReference>
<feature type="transmembrane region" description="Helical" evidence="4">
    <location>
        <begin position="293"/>
        <end position="311"/>
    </location>
</feature>
<evidence type="ECO:0000313" key="6">
    <source>
        <dbReference type="EMBL" id="ONH44523.1"/>
    </source>
</evidence>
<feature type="transmembrane region" description="Helical" evidence="4">
    <location>
        <begin position="223"/>
        <end position="241"/>
    </location>
</feature>
<evidence type="ECO:0000259" key="5">
    <source>
        <dbReference type="PROSITE" id="PS50850"/>
    </source>
</evidence>
<dbReference type="SUPFAM" id="SSF103473">
    <property type="entry name" value="MFS general substrate transporter"/>
    <property type="match status" value="1"/>
</dbReference>
<protein>
    <submittedName>
        <fullName evidence="6">MFS transporter</fullName>
    </submittedName>
</protein>
<feature type="transmembrane region" description="Helical" evidence="4">
    <location>
        <begin position="379"/>
        <end position="397"/>
    </location>
</feature>
<evidence type="ECO:0000256" key="2">
    <source>
        <dbReference type="ARBA" id="ARBA00022989"/>
    </source>
</evidence>
<evidence type="ECO:0000256" key="1">
    <source>
        <dbReference type="ARBA" id="ARBA00022692"/>
    </source>
</evidence>
<dbReference type="GO" id="GO:0022857">
    <property type="term" value="F:transmembrane transporter activity"/>
    <property type="evidence" value="ECO:0007669"/>
    <property type="project" value="InterPro"/>
</dbReference>
<comment type="caution">
    <text evidence="6">The sequence shown here is derived from an EMBL/GenBank/DDBJ whole genome shotgun (WGS) entry which is preliminary data.</text>
</comment>
<name>A0A1V2JGP0_PSEAZ</name>
<feature type="transmembrane region" description="Helical" evidence="4">
    <location>
        <begin position="177"/>
        <end position="199"/>
    </location>
</feature>
<keyword evidence="7" id="KW-1185">Reference proteome</keyword>